<dbReference type="Gene3D" id="2.130.10.10">
    <property type="entry name" value="YVTN repeat-like/Quinoprotein amine dehydrogenase"/>
    <property type="match status" value="1"/>
</dbReference>
<organism evidence="1 2">
    <name type="scientific">Lentinula lateritia</name>
    <dbReference type="NCBI Taxonomy" id="40482"/>
    <lineage>
        <taxon>Eukaryota</taxon>
        <taxon>Fungi</taxon>
        <taxon>Dikarya</taxon>
        <taxon>Basidiomycota</taxon>
        <taxon>Agaricomycotina</taxon>
        <taxon>Agaricomycetes</taxon>
        <taxon>Agaricomycetidae</taxon>
        <taxon>Agaricales</taxon>
        <taxon>Marasmiineae</taxon>
        <taxon>Omphalotaceae</taxon>
        <taxon>Lentinula</taxon>
    </lineage>
</organism>
<proteinExistence type="predicted"/>
<accession>A0A9W9AYF4</accession>
<comment type="caution">
    <text evidence="1">The sequence shown here is derived from an EMBL/GenBank/DDBJ whole genome shotgun (WGS) entry which is preliminary data.</text>
</comment>
<dbReference type="InterPro" id="IPR036322">
    <property type="entry name" value="WD40_repeat_dom_sf"/>
</dbReference>
<dbReference type="AlphaFoldDB" id="A0A9W9AYF4"/>
<dbReference type="Proteomes" id="UP001150238">
    <property type="component" value="Unassembled WGS sequence"/>
</dbReference>
<protein>
    <recommendedName>
        <fullName evidence="3">WD40 repeat-like protein</fullName>
    </recommendedName>
</protein>
<reference evidence="1" key="2">
    <citation type="journal article" date="2023" name="Proc. Natl. Acad. Sci. U.S.A.">
        <title>A global phylogenomic analysis of the shiitake genus Lentinula.</title>
        <authorList>
            <person name="Sierra-Patev S."/>
            <person name="Min B."/>
            <person name="Naranjo-Ortiz M."/>
            <person name="Looney B."/>
            <person name="Konkel Z."/>
            <person name="Slot J.C."/>
            <person name="Sakamoto Y."/>
            <person name="Steenwyk J.L."/>
            <person name="Rokas A."/>
            <person name="Carro J."/>
            <person name="Camarero S."/>
            <person name="Ferreira P."/>
            <person name="Molpeceres G."/>
            <person name="Ruiz-Duenas F.J."/>
            <person name="Serrano A."/>
            <person name="Henrissat B."/>
            <person name="Drula E."/>
            <person name="Hughes K.W."/>
            <person name="Mata J.L."/>
            <person name="Ishikawa N.K."/>
            <person name="Vargas-Isla R."/>
            <person name="Ushijima S."/>
            <person name="Smith C.A."/>
            <person name="Donoghue J."/>
            <person name="Ahrendt S."/>
            <person name="Andreopoulos W."/>
            <person name="He G."/>
            <person name="LaButti K."/>
            <person name="Lipzen A."/>
            <person name="Ng V."/>
            <person name="Riley R."/>
            <person name="Sandor L."/>
            <person name="Barry K."/>
            <person name="Martinez A.T."/>
            <person name="Xiao Y."/>
            <person name="Gibbons J.G."/>
            <person name="Terashima K."/>
            <person name="Grigoriev I.V."/>
            <person name="Hibbett D."/>
        </authorList>
    </citation>
    <scope>NUCLEOTIDE SEQUENCE</scope>
    <source>
        <strain evidence="1">Sp2 HRB7682 ss15</strain>
    </source>
</reference>
<sequence length="207" mass="23238">MSADLFTTFVLTHIKARRELSAFKGLLGMAETNDLEYSIQYKTSAVGKGGFRIKASRNLWDGSSLKIDSNGTSVVWCGEEYKNKILTSARNGEVIIWDINKSGSKYDGDLRVRDLREFQKSIMRVRRPTGIRTIVFSLVVWSPLQAIVRLYNGSIYRWDLEMRQRGSLDRIIIAQSASVTCLDWCSTFTATSASSPSTFEATGYGYG</sequence>
<gene>
    <name evidence="1" type="ORF">C8J55DRAFT_484917</name>
</gene>
<evidence type="ECO:0000313" key="2">
    <source>
        <dbReference type="Proteomes" id="UP001150238"/>
    </source>
</evidence>
<name>A0A9W9AYF4_9AGAR</name>
<evidence type="ECO:0000313" key="1">
    <source>
        <dbReference type="EMBL" id="KAJ4493500.1"/>
    </source>
</evidence>
<dbReference type="InterPro" id="IPR015943">
    <property type="entry name" value="WD40/YVTN_repeat-like_dom_sf"/>
</dbReference>
<reference evidence="1" key="1">
    <citation type="submission" date="2022-08" db="EMBL/GenBank/DDBJ databases">
        <authorList>
            <consortium name="DOE Joint Genome Institute"/>
            <person name="Min B."/>
            <person name="Riley R."/>
            <person name="Sierra-Patev S."/>
            <person name="Naranjo-Ortiz M."/>
            <person name="Looney B."/>
            <person name="Konkel Z."/>
            <person name="Slot J.C."/>
            <person name="Sakamoto Y."/>
            <person name="Steenwyk J.L."/>
            <person name="Rokas A."/>
            <person name="Carro J."/>
            <person name="Camarero S."/>
            <person name="Ferreira P."/>
            <person name="Molpeceres G."/>
            <person name="Ruiz-Duenas F.J."/>
            <person name="Serrano A."/>
            <person name="Henrissat B."/>
            <person name="Drula E."/>
            <person name="Hughes K.W."/>
            <person name="Mata J.L."/>
            <person name="Ishikawa N.K."/>
            <person name="Vargas-Isla R."/>
            <person name="Ushijima S."/>
            <person name="Smith C.A."/>
            <person name="Ahrendt S."/>
            <person name="Andreopoulos W."/>
            <person name="He G."/>
            <person name="Labutti K."/>
            <person name="Lipzen A."/>
            <person name="Ng V."/>
            <person name="Sandor L."/>
            <person name="Barry K."/>
            <person name="Martinez A.T."/>
            <person name="Xiao Y."/>
            <person name="Gibbons J.G."/>
            <person name="Terashima K."/>
            <person name="Hibbett D.S."/>
            <person name="Grigoriev I.V."/>
        </authorList>
    </citation>
    <scope>NUCLEOTIDE SEQUENCE</scope>
    <source>
        <strain evidence="1">Sp2 HRB7682 ss15</strain>
    </source>
</reference>
<dbReference type="EMBL" id="JANVFS010000003">
    <property type="protein sequence ID" value="KAJ4493500.1"/>
    <property type="molecule type" value="Genomic_DNA"/>
</dbReference>
<dbReference type="SUPFAM" id="SSF50978">
    <property type="entry name" value="WD40 repeat-like"/>
    <property type="match status" value="1"/>
</dbReference>
<evidence type="ECO:0008006" key="3">
    <source>
        <dbReference type="Google" id="ProtNLM"/>
    </source>
</evidence>